<evidence type="ECO:0000313" key="2">
    <source>
        <dbReference type="EMBL" id="KAK3288543.1"/>
    </source>
</evidence>
<proteinExistence type="predicted"/>
<keyword evidence="3" id="KW-1185">Reference proteome</keyword>
<name>A0AAE0LKH6_9CHLO</name>
<dbReference type="AlphaFoldDB" id="A0AAE0LKH6"/>
<feature type="compositionally biased region" description="Acidic residues" evidence="1">
    <location>
        <begin position="475"/>
        <end position="488"/>
    </location>
</feature>
<dbReference type="Proteomes" id="UP001190700">
    <property type="component" value="Unassembled WGS sequence"/>
</dbReference>
<evidence type="ECO:0000313" key="3">
    <source>
        <dbReference type="Proteomes" id="UP001190700"/>
    </source>
</evidence>
<protein>
    <submittedName>
        <fullName evidence="2">Uncharacterized protein</fullName>
    </submittedName>
</protein>
<dbReference type="EMBL" id="LGRX02000441">
    <property type="protein sequence ID" value="KAK3288543.1"/>
    <property type="molecule type" value="Genomic_DNA"/>
</dbReference>
<reference evidence="2 3" key="1">
    <citation type="journal article" date="2015" name="Genome Biol. Evol.">
        <title>Comparative Genomics of a Bacterivorous Green Alga Reveals Evolutionary Causalities and Consequences of Phago-Mixotrophic Mode of Nutrition.</title>
        <authorList>
            <person name="Burns J.A."/>
            <person name="Paasch A."/>
            <person name="Narechania A."/>
            <person name="Kim E."/>
        </authorList>
    </citation>
    <scope>NUCLEOTIDE SEQUENCE [LARGE SCALE GENOMIC DNA]</scope>
    <source>
        <strain evidence="2 3">PLY_AMNH</strain>
    </source>
</reference>
<comment type="caution">
    <text evidence="2">The sequence shown here is derived from an EMBL/GenBank/DDBJ whole genome shotgun (WGS) entry which is preliminary data.</text>
</comment>
<feature type="region of interest" description="Disordered" evidence="1">
    <location>
        <begin position="470"/>
        <end position="495"/>
    </location>
</feature>
<organism evidence="2 3">
    <name type="scientific">Cymbomonas tetramitiformis</name>
    <dbReference type="NCBI Taxonomy" id="36881"/>
    <lineage>
        <taxon>Eukaryota</taxon>
        <taxon>Viridiplantae</taxon>
        <taxon>Chlorophyta</taxon>
        <taxon>Pyramimonadophyceae</taxon>
        <taxon>Pyramimonadales</taxon>
        <taxon>Pyramimonadaceae</taxon>
        <taxon>Cymbomonas</taxon>
    </lineage>
</organism>
<accession>A0AAE0LKH6</accession>
<gene>
    <name evidence="2" type="ORF">CYMTET_3980</name>
</gene>
<sequence length="639" mass="70631">MNAEYRRVDQRQAVDILDLQSRLREEFKELTKAKKKTAQTGPLVAAYYEHARGHRDDHAKNNCGDTALLSLVQGLHKELAAVRQEIASLKGERGRGQGEHDRRTFFEKNFVDQRHDRGRGQRGKGKGKGKGKFYRVGAKNNVESAFHVATVTFVPKCMLPECAGCFHAASECPTLSMSLYSADDDTVRRSYLAEFETAEMQAAYDDEDDDGFCDICDAYGKAEVHKGPSANTFPSAAVPVREPSLRQQYCGLKELSGGRFASIEPPLGAHSFVAKDATVPAAPPIVHDKEKTQIVFDSKVAFRTASVVHNDDRELWRDWESPVLDMTPTQDAHFDAFTVSETAIGEPVTEECDDDVYEDALPEEVVSNPPADTTFIEDFAYAPHQHFRSSDLDKFYPPFCDNNRLAYFEAEDDATPPQPPPPRQRIGGGGKAGLLHTALLTTFFFSAFMCYIEECDATAATAQLSQPCEGKVEGEGEGYDADDDDGEAQDPKKPRISDWEHEFWGGMDGSEAEALARANGGSLNDFASTSRDIYPQPLCDPGEASEVRVGMNIRDSDPGGGHRMANQRPLPVNDYGHVTGAKYEDILRVWCDGEFGKGDKQLEMVMTTLAQETVDKEIKNAAASCDLVNFCTYESTAFR</sequence>
<evidence type="ECO:0000256" key="1">
    <source>
        <dbReference type="SAM" id="MobiDB-lite"/>
    </source>
</evidence>